<evidence type="ECO:0000256" key="1">
    <source>
        <dbReference type="ARBA" id="ARBA00023002"/>
    </source>
</evidence>
<comment type="caution">
    <text evidence="3">The sequence shown here is derived from an EMBL/GenBank/DDBJ whole genome shotgun (WGS) entry which is preliminary data.</text>
</comment>
<organism evidence="3">
    <name type="scientific">bioreactor metagenome</name>
    <dbReference type="NCBI Taxonomy" id="1076179"/>
    <lineage>
        <taxon>unclassified sequences</taxon>
        <taxon>metagenomes</taxon>
        <taxon>ecological metagenomes</taxon>
    </lineage>
</organism>
<dbReference type="GO" id="GO:0016491">
    <property type="term" value="F:oxidoreductase activity"/>
    <property type="evidence" value="ECO:0007669"/>
    <property type="project" value="UniProtKB-KW"/>
</dbReference>
<proteinExistence type="predicted"/>
<dbReference type="SUPFAM" id="SSF51430">
    <property type="entry name" value="NAD(P)-linked oxidoreductase"/>
    <property type="match status" value="1"/>
</dbReference>
<dbReference type="Gene3D" id="3.20.20.100">
    <property type="entry name" value="NADP-dependent oxidoreductase domain"/>
    <property type="match status" value="1"/>
</dbReference>
<feature type="domain" description="NADP-dependent oxidoreductase" evidence="2">
    <location>
        <begin position="7"/>
        <end position="75"/>
    </location>
</feature>
<reference evidence="3" key="1">
    <citation type="submission" date="2019-08" db="EMBL/GenBank/DDBJ databases">
        <authorList>
            <person name="Kucharzyk K."/>
            <person name="Murdoch R.W."/>
            <person name="Higgins S."/>
            <person name="Loffler F."/>
        </authorList>
    </citation>
    <scope>NUCLEOTIDE SEQUENCE</scope>
</reference>
<sequence length="78" mass="8913">MYKVYFNEDNYERYRRVRKTARERGLSISQVVLGYIISQPFPSIPIIGSDNVEQMAKSMEAGDVNFSAADLAYLENGE</sequence>
<evidence type="ECO:0000259" key="2">
    <source>
        <dbReference type="Pfam" id="PF00248"/>
    </source>
</evidence>
<dbReference type="GO" id="GO:0005829">
    <property type="term" value="C:cytosol"/>
    <property type="evidence" value="ECO:0007669"/>
    <property type="project" value="TreeGrafter"/>
</dbReference>
<dbReference type="InterPro" id="IPR023210">
    <property type="entry name" value="NADP_OxRdtase_dom"/>
</dbReference>
<dbReference type="PANTHER" id="PTHR43364">
    <property type="entry name" value="NADH-SPECIFIC METHYLGLYOXAL REDUCTASE-RELATED"/>
    <property type="match status" value="1"/>
</dbReference>
<dbReference type="InterPro" id="IPR036812">
    <property type="entry name" value="NAD(P)_OxRdtase_dom_sf"/>
</dbReference>
<dbReference type="PANTHER" id="PTHR43364:SF4">
    <property type="entry name" value="NAD(P)-LINKED OXIDOREDUCTASE SUPERFAMILY PROTEIN"/>
    <property type="match status" value="1"/>
</dbReference>
<keyword evidence="1" id="KW-0560">Oxidoreductase</keyword>
<dbReference type="InterPro" id="IPR050523">
    <property type="entry name" value="AKR_Detox_Biosynth"/>
</dbReference>
<accession>A0A645HHI3</accession>
<name>A0A645HHI3_9ZZZZ</name>
<dbReference type="EMBL" id="VSSQ01093272">
    <property type="protein sequence ID" value="MPN38190.1"/>
    <property type="molecule type" value="Genomic_DNA"/>
</dbReference>
<dbReference type="AlphaFoldDB" id="A0A645HHI3"/>
<gene>
    <name evidence="3" type="ORF">SDC9_185714</name>
</gene>
<protein>
    <recommendedName>
        <fullName evidence="2">NADP-dependent oxidoreductase domain-containing protein</fullName>
    </recommendedName>
</protein>
<evidence type="ECO:0000313" key="3">
    <source>
        <dbReference type="EMBL" id="MPN38190.1"/>
    </source>
</evidence>
<dbReference type="Pfam" id="PF00248">
    <property type="entry name" value="Aldo_ket_red"/>
    <property type="match status" value="1"/>
</dbReference>